<dbReference type="Proteomes" id="UP001165492">
    <property type="component" value="Unassembled WGS sequence"/>
</dbReference>
<dbReference type="EMBL" id="JAJHJB010000004">
    <property type="protein sequence ID" value="MCC5464732.1"/>
    <property type="molecule type" value="Genomic_DNA"/>
</dbReference>
<reference evidence="2" key="1">
    <citation type="submission" date="2021-11" db="EMBL/GenBank/DDBJ databases">
        <title>Description of a new species Pelosinus isolated from the bottom sediments of Lake Baikal.</title>
        <authorList>
            <person name="Zakharyuk A."/>
        </authorList>
    </citation>
    <scope>NUCLEOTIDE SEQUENCE</scope>
    <source>
        <strain evidence="2">Bkl1</strain>
    </source>
</reference>
<keyword evidence="1" id="KW-0812">Transmembrane</keyword>
<sequence length="57" mass="6985">MRACSFVCTIIVVFLCIDQFYSGLNWWRLFIGGFMIVAIWTDCERWLRYKIRHRRHG</sequence>
<evidence type="ECO:0000256" key="1">
    <source>
        <dbReference type="SAM" id="Phobius"/>
    </source>
</evidence>
<keyword evidence="1" id="KW-1133">Transmembrane helix</keyword>
<organism evidence="2 3">
    <name type="scientific">Pelosinus baikalensis</name>
    <dbReference type="NCBI Taxonomy" id="2892015"/>
    <lineage>
        <taxon>Bacteria</taxon>
        <taxon>Bacillati</taxon>
        <taxon>Bacillota</taxon>
        <taxon>Negativicutes</taxon>
        <taxon>Selenomonadales</taxon>
        <taxon>Sporomusaceae</taxon>
        <taxon>Pelosinus</taxon>
    </lineage>
</organism>
<gene>
    <name evidence="2" type="ORF">LMF89_05035</name>
</gene>
<protein>
    <submittedName>
        <fullName evidence="2">Uncharacterized protein</fullName>
    </submittedName>
</protein>
<proteinExistence type="predicted"/>
<evidence type="ECO:0000313" key="3">
    <source>
        <dbReference type="Proteomes" id="UP001165492"/>
    </source>
</evidence>
<keyword evidence="1" id="KW-0472">Membrane</keyword>
<keyword evidence="3" id="KW-1185">Reference proteome</keyword>
<evidence type="ECO:0000313" key="2">
    <source>
        <dbReference type="EMBL" id="MCC5464732.1"/>
    </source>
</evidence>
<comment type="caution">
    <text evidence="2">The sequence shown here is derived from an EMBL/GenBank/DDBJ whole genome shotgun (WGS) entry which is preliminary data.</text>
</comment>
<feature type="transmembrane region" description="Helical" evidence="1">
    <location>
        <begin position="26"/>
        <end position="47"/>
    </location>
</feature>
<name>A0ABS8HRL8_9FIRM</name>
<dbReference type="RefSeq" id="WP_229534153.1">
    <property type="nucleotide sequence ID" value="NZ_JAJHJB010000004.1"/>
</dbReference>
<accession>A0ABS8HRL8</accession>